<keyword evidence="2" id="KW-1134">Transmembrane beta strand</keyword>
<dbReference type="Proteomes" id="UP001152749">
    <property type="component" value="Chromosome"/>
</dbReference>
<keyword evidence="2" id="KW-0449">Lipoprotein</keyword>
<evidence type="ECO:0000313" key="3">
    <source>
        <dbReference type="EMBL" id="CAA9195116.1"/>
    </source>
</evidence>
<dbReference type="Gene3D" id="2.20.200.10">
    <property type="entry name" value="Outer membrane efflux proteins (OEP)"/>
    <property type="match status" value="1"/>
</dbReference>
<keyword evidence="2" id="KW-0564">Palmitate</keyword>
<dbReference type="RefSeq" id="WP_246253158.1">
    <property type="nucleotide sequence ID" value="NZ_CADCST010000054.1"/>
</dbReference>
<evidence type="ECO:0000313" key="4">
    <source>
        <dbReference type="EMBL" id="CAI2765937.1"/>
    </source>
</evidence>
<dbReference type="GO" id="GO:0005886">
    <property type="term" value="C:plasma membrane"/>
    <property type="evidence" value="ECO:0007669"/>
    <property type="project" value="UniProtKB-SubCell"/>
</dbReference>
<protein>
    <submittedName>
        <fullName evidence="4">Outer membrane protein OprM</fullName>
    </submittedName>
</protein>
<name>A0A9W4TH59_9FLAO</name>
<evidence type="ECO:0000256" key="1">
    <source>
        <dbReference type="ARBA" id="ARBA00007613"/>
    </source>
</evidence>
<evidence type="ECO:0000256" key="2">
    <source>
        <dbReference type="RuleBase" id="RU362097"/>
    </source>
</evidence>
<keyword evidence="2" id="KW-0812">Transmembrane</keyword>
<dbReference type="GO" id="GO:0015562">
    <property type="term" value="F:efflux transmembrane transporter activity"/>
    <property type="evidence" value="ECO:0007669"/>
    <property type="project" value="InterPro"/>
</dbReference>
<keyword evidence="2" id="KW-0472">Membrane</keyword>
<dbReference type="InterPro" id="IPR003423">
    <property type="entry name" value="OMP_efflux"/>
</dbReference>
<dbReference type="EMBL" id="OX336425">
    <property type="protein sequence ID" value="CAI2765937.1"/>
    <property type="molecule type" value="Genomic_DNA"/>
</dbReference>
<reference evidence="3 5" key="1">
    <citation type="submission" date="2020-02" db="EMBL/GenBank/DDBJ databases">
        <authorList>
            <person name="Criscuolo A."/>
        </authorList>
    </citation>
    <scope>NUCLEOTIDE SEQUENCE [LARGE SCALE GENOMIC DNA]</scope>
    <source>
        <strain evidence="3">CECT7796</strain>
    </source>
</reference>
<keyword evidence="5" id="KW-1185">Reference proteome</keyword>
<dbReference type="KEGG" id="fcs:TRV642_0912"/>
<dbReference type="Gene3D" id="1.20.1600.10">
    <property type="entry name" value="Outer membrane efflux proteins (OEP)"/>
    <property type="match status" value="1"/>
</dbReference>
<dbReference type="AlphaFoldDB" id="A0A9W4TH59"/>
<dbReference type="InterPro" id="IPR010131">
    <property type="entry name" value="MdtP/NodT-like"/>
</dbReference>
<accession>A0A9W4TH59</accession>
<reference evidence="4" key="2">
    <citation type="submission" date="2022-09" db="EMBL/GenBank/DDBJ databases">
        <authorList>
            <person name="Duchaud E."/>
        </authorList>
    </citation>
    <scope>NUCLEOTIDE SEQUENCE</scope>
    <source>
        <strain evidence="4">TRV642</strain>
    </source>
</reference>
<dbReference type="Proteomes" id="UP000474567">
    <property type="component" value="Unassembled WGS sequence"/>
</dbReference>
<comment type="similarity">
    <text evidence="1 2">Belongs to the outer membrane factor (OMF) (TC 1.B.17) family.</text>
</comment>
<comment type="subcellular location">
    <subcellularLocation>
        <location evidence="2">Cell membrane</location>
        <topology evidence="2">Lipid-anchor</topology>
    </subcellularLocation>
</comment>
<dbReference type="Pfam" id="PF02321">
    <property type="entry name" value="OEP"/>
    <property type="match status" value="2"/>
</dbReference>
<dbReference type="NCBIfam" id="TIGR01845">
    <property type="entry name" value="outer_NodT"/>
    <property type="match status" value="1"/>
</dbReference>
<proteinExistence type="inferred from homology"/>
<organism evidence="4 6">
    <name type="scientific">Flavobacterium collinsii</name>
    <dbReference type="NCBI Taxonomy" id="1114861"/>
    <lineage>
        <taxon>Bacteria</taxon>
        <taxon>Pseudomonadati</taxon>
        <taxon>Bacteroidota</taxon>
        <taxon>Flavobacteriia</taxon>
        <taxon>Flavobacteriales</taxon>
        <taxon>Flavobacteriaceae</taxon>
        <taxon>Flavobacterium</taxon>
    </lineage>
</organism>
<dbReference type="EMBL" id="CADCST010000054">
    <property type="protein sequence ID" value="CAA9195116.1"/>
    <property type="molecule type" value="Genomic_DNA"/>
</dbReference>
<gene>
    <name evidence="4" type="primary">oprM</name>
    <name evidence="3" type="synonym">oprM_1</name>
    <name evidence="3" type="ORF">FLACOL7796_00456</name>
    <name evidence="4" type="ORF">TRV642_0912</name>
</gene>
<dbReference type="PANTHER" id="PTHR30203:SF33">
    <property type="entry name" value="BLR4455 PROTEIN"/>
    <property type="match status" value="1"/>
</dbReference>
<dbReference type="PANTHER" id="PTHR30203">
    <property type="entry name" value="OUTER MEMBRANE CATION EFFLUX PROTEIN"/>
    <property type="match status" value="1"/>
</dbReference>
<evidence type="ECO:0000313" key="6">
    <source>
        <dbReference type="Proteomes" id="UP001152749"/>
    </source>
</evidence>
<evidence type="ECO:0000313" key="5">
    <source>
        <dbReference type="Proteomes" id="UP000474567"/>
    </source>
</evidence>
<sequence>MMIKKYKIIVVILALSLLPMGCMVGPKYTKPEQQKSDSYQNERNLDSLASVTNLKWFDIFNDDVLKGLITKGLQNNYDLKIAVTRIDQLRAELGYSKTNLLPSFQYGATINSNEKNLTPSNVGASMSWEIDFWGRYRHENNAVQNELLATEEARKVVLSNIVSNIATAYFQMRNFDDQLEIAQQTLSTREKYYEIINQRFKSGYISEVDKVQIEQQVAIAEATIPNIKRQITVQENIISLLTGQLPSQIPRGKSNTELRIVSEIPLSIPSSLLENRPDVKAAELKYKASNERIGTAQAMRFPSLNLAAIAGFASADLGNLFLGSSYSQNASAGIAGPIFAFGKNKRRVEIYRQQAEELKFAYQKTYISAVTEVEQSIQNIKTYKDEWEARNRQVKAALINYKLSYERYDSGYVSYLEVLDVESNLFQAQLSLAQLSERQLSSMVQLYKALGGGWNL</sequence>
<dbReference type="SUPFAM" id="SSF56954">
    <property type="entry name" value="Outer membrane efflux proteins (OEP)"/>
    <property type="match status" value="1"/>
</dbReference>